<feature type="coiled-coil region" evidence="1">
    <location>
        <begin position="82"/>
        <end position="138"/>
    </location>
</feature>
<protein>
    <submittedName>
        <fullName evidence="3">Uncharacterized protein</fullName>
    </submittedName>
</protein>
<evidence type="ECO:0000313" key="3">
    <source>
        <dbReference type="EMBL" id="TDQ45699.1"/>
    </source>
</evidence>
<evidence type="ECO:0000256" key="1">
    <source>
        <dbReference type="SAM" id="Coils"/>
    </source>
</evidence>
<reference evidence="3 4" key="1">
    <citation type="submission" date="2019-03" db="EMBL/GenBank/DDBJ databases">
        <title>Genomic Encyclopedia of Type Strains, Phase IV (KMG-IV): sequencing the most valuable type-strain genomes for metagenomic binning, comparative biology and taxonomic classification.</title>
        <authorList>
            <person name="Goeker M."/>
        </authorList>
    </citation>
    <scope>NUCLEOTIDE SEQUENCE [LARGE SCALE GENOMIC DNA]</scope>
    <source>
        <strain evidence="3 4">DSM 103792</strain>
    </source>
</reference>
<dbReference type="PROSITE" id="PS51257">
    <property type="entry name" value="PROKAR_LIPOPROTEIN"/>
    <property type="match status" value="1"/>
</dbReference>
<proteinExistence type="predicted"/>
<name>A0A4R6UJS7_9GAMM</name>
<gene>
    <name evidence="3" type="ORF">EV696_11850</name>
</gene>
<organism evidence="3 4">
    <name type="scientific">Permianibacter aggregans</name>
    <dbReference type="NCBI Taxonomy" id="1510150"/>
    <lineage>
        <taxon>Bacteria</taxon>
        <taxon>Pseudomonadati</taxon>
        <taxon>Pseudomonadota</taxon>
        <taxon>Gammaproteobacteria</taxon>
        <taxon>Pseudomonadales</taxon>
        <taxon>Pseudomonadaceae</taxon>
        <taxon>Permianibacter</taxon>
    </lineage>
</organism>
<dbReference type="AlphaFoldDB" id="A0A4R6UJS7"/>
<evidence type="ECO:0000313" key="4">
    <source>
        <dbReference type="Proteomes" id="UP000295375"/>
    </source>
</evidence>
<feature type="compositionally biased region" description="Basic and acidic residues" evidence="2">
    <location>
        <begin position="26"/>
        <end position="35"/>
    </location>
</feature>
<dbReference type="SUPFAM" id="SSF58113">
    <property type="entry name" value="Apolipoprotein A-I"/>
    <property type="match status" value="1"/>
</dbReference>
<feature type="region of interest" description="Disordered" evidence="2">
    <location>
        <begin position="26"/>
        <end position="57"/>
    </location>
</feature>
<sequence>MTLYRQIVYPALLAMVVVAGGCGDQKKMEEQEPEKTSPAAQPSEPADQGDMGPTPAQKVVLEWEEFTNQLAQYTATQRDEAAATIDQQMQKMDARINQVEQQVANMGEEVNQEVKLQRQQLLDTIKQNRTELANWTKEVRTDSGKAWDEVVKGFSSAYGTLAESLNRAEKEFEDDEAPENQQGEQQKEGA</sequence>
<keyword evidence="4" id="KW-1185">Reference proteome</keyword>
<dbReference type="OrthoDB" id="7865349at2"/>
<keyword evidence="1" id="KW-0175">Coiled coil</keyword>
<comment type="caution">
    <text evidence="3">The sequence shown here is derived from an EMBL/GenBank/DDBJ whole genome shotgun (WGS) entry which is preliminary data.</text>
</comment>
<dbReference type="EMBL" id="SNYM01000018">
    <property type="protein sequence ID" value="TDQ45699.1"/>
    <property type="molecule type" value="Genomic_DNA"/>
</dbReference>
<dbReference type="Proteomes" id="UP000295375">
    <property type="component" value="Unassembled WGS sequence"/>
</dbReference>
<dbReference type="RefSeq" id="WP_133592522.1">
    <property type="nucleotide sequence ID" value="NZ_CP037953.1"/>
</dbReference>
<evidence type="ECO:0000256" key="2">
    <source>
        <dbReference type="SAM" id="MobiDB-lite"/>
    </source>
</evidence>
<accession>A0A4R6UJS7</accession>
<feature type="region of interest" description="Disordered" evidence="2">
    <location>
        <begin position="165"/>
        <end position="190"/>
    </location>
</feature>